<protein>
    <submittedName>
        <fullName evidence="1">Uncharacterized protein</fullName>
    </submittedName>
</protein>
<evidence type="ECO:0000313" key="1">
    <source>
        <dbReference type="EMBL" id="STD58870.1"/>
    </source>
</evidence>
<dbReference type="STRING" id="343874.GCA_000805695_02044"/>
<accession>A0A376GG41</accession>
<dbReference type="RefSeq" id="WP_115000775.1">
    <property type="nucleotide sequence ID" value="NZ_UFXS01000001.1"/>
</dbReference>
<reference evidence="1 2" key="1">
    <citation type="submission" date="2018-06" db="EMBL/GenBank/DDBJ databases">
        <authorList>
            <consortium name="Pathogen Informatics"/>
            <person name="Doyle S."/>
        </authorList>
    </citation>
    <scope>NUCLEOTIDE SEQUENCE [LARGE SCALE GENOMIC DNA]</scope>
    <source>
        <strain evidence="1 2">NCTC13456</strain>
    </source>
</reference>
<dbReference type="Proteomes" id="UP000254737">
    <property type="component" value="Unassembled WGS sequence"/>
</dbReference>
<organism evidence="1 2">
    <name type="scientific">Empedobacter falsenii</name>
    <dbReference type="NCBI Taxonomy" id="343874"/>
    <lineage>
        <taxon>Bacteria</taxon>
        <taxon>Pseudomonadati</taxon>
        <taxon>Bacteroidota</taxon>
        <taxon>Flavobacteriia</taxon>
        <taxon>Flavobacteriales</taxon>
        <taxon>Weeksellaceae</taxon>
        <taxon>Empedobacter</taxon>
    </lineage>
</organism>
<dbReference type="EMBL" id="UFXS01000001">
    <property type="protein sequence ID" value="STD58870.1"/>
    <property type="molecule type" value="Genomic_DNA"/>
</dbReference>
<proteinExistence type="predicted"/>
<evidence type="ECO:0000313" key="2">
    <source>
        <dbReference type="Proteomes" id="UP000254737"/>
    </source>
</evidence>
<gene>
    <name evidence="1" type="ORF">NCTC13456_02497</name>
</gene>
<sequence length="253" mass="28477">MKTILSSIFIIALSSLQAQNVTDYKYVIVPQLFKDFAKDDFQLNTGLKTALRKKDYEVVNENSIPLDVQINPCLATKANIEEVKVMFRNKLKVTFTDCNNAVVSSYEGSSKEKDFTKGYQEALTLAMNQVGKQNAIDLPVTKTENTKIPTIKETTNKIVNQESNKTVENKNVYKSNGKNYTTAGTNNNEFVLIDQENSKVIAQFYPATQQNVFHVTVISQNGNYQTIGYLNGNNIIIEYKTGDKSWSTTTYSK</sequence>
<name>A0A376GG41_9FLAO</name>
<dbReference type="AlphaFoldDB" id="A0A376GG41"/>